<evidence type="ECO:0000313" key="3">
    <source>
        <dbReference type="Proteomes" id="UP000034006"/>
    </source>
</evidence>
<organism evidence="2 3">
    <name type="scientific">Candidatus Collierbacteria bacterium GW2011_GWB2_44_22</name>
    <dbReference type="NCBI Taxonomy" id="1618387"/>
    <lineage>
        <taxon>Bacteria</taxon>
        <taxon>Candidatus Collieribacteriota</taxon>
    </lineage>
</organism>
<dbReference type="EMBL" id="LCIH01000002">
    <property type="protein sequence ID" value="KKT52382.1"/>
    <property type="molecule type" value="Genomic_DNA"/>
</dbReference>
<accession>A0A0G1K7U3</accession>
<evidence type="ECO:0000313" key="2">
    <source>
        <dbReference type="EMBL" id="KKT52382.1"/>
    </source>
</evidence>
<feature type="compositionally biased region" description="Basic and acidic residues" evidence="1">
    <location>
        <begin position="293"/>
        <end position="317"/>
    </location>
</feature>
<sequence>MAGLENGVNEYGSAGEMIPSHRERLWKSLGLGNFGKIGYGFRFIGSEVKHASKSPIIDNDLIRASVLKASGNSRESNKAPSVIRIGETQEASRTILEIKADKLGDILVSFAFRIDDSHSDSLVATNPDVGFLRYETRRFMHVTSLGGAGSERNGTSYDAEVPIYDIERRIQDGGWKVVRETKDGSVQPDAEITQRLINEGKFVPIENIGYANYRRGLIVKASGLREDTPTLEIVHFSDGTQKQQDTTLLGYLKEELRRRPTADRYSIEDQKPDQLFSIARIVDGGKKIEAHRVATEQEEKDRQKEYRKQQKAQKADEINSQIQSRLDSQKRG</sequence>
<proteinExistence type="predicted"/>
<feature type="region of interest" description="Disordered" evidence="1">
    <location>
        <begin position="293"/>
        <end position="332"/>
    </location>
</feature>
<dbReference type="Proteomes" id="UP000034006">
    <property type="component" value="Unassembled WGS sequence"/>
</dbReference>
<name>A0A0G1K7U3_9BACT</name>
<dbReference type="STRING" id="1618387.UW44_C0002G0048"/>
<comment type="caution">
    <text evidence="2">The sequence shown here is derived from an EMBL/GenBank/DDBJ whole genome shotgun (WGS) entry which is preliminary data.</text>
</comment>
<protein>
    <submittedName>
        <fullName evidence="2">Uncharacterized protein</fullName>
    </submittedName>
</protein>
<gene>
    <name evidence="2" type="ORF">UW44_C0002G0048</name>
</gene>
<reference evidence="2 3" key="1">
    <citation type="journal article" date="2015" name="Nature">
        <title>rRNA introns, odd ribosomes, and small enigmatic genomes across a large radiation of phyla.</title>
        <authorList>
            <person name="Brown C.T."/>
            <person name="Hug L.A."/>
            <person name="Thomas B.C."/>
            <person name="Sharon I."/>
            <person name="Castelle C.J."/>
            <person name="Singh A."/>
            <person name="Wilkins M.J."/>
            <person name="Williams K.H."/>
            <person name="Banfield J.F."/>
        </authorList>
    </citation>
    <scope>NUCLEOTIDE SEQUENCE [LARGE SCALE GENOMIC DNA]</scope>
</reference>
<dbReference type="AlphaFoldDB" id="A0A0G1K7U3"/>
<evidence type="ECO:0000256" key="1">
    <source>
        <dbReference type="SAM" id="MobiDB-lite"/>
    </source>
</evidence>